<keyword evidence="3" id="KW-1185">Reference proteome</keyword>
<dbReference type="Gene3D" id="3.30.710.10">
    <property type="entry name" value="Potassium Channel Kv1.1, Chain A"/>
    <property type="match status" value="1"/>
</dbReference>
<name>A0A2S6BVH7_9PEZI</name>
<dbReference type="InterPro" id="IPR011333">
    <property type="entry name" value="SKP1/BTB/POZ_sf"/>
</dbReference>
<comment type="caution">
    <text evidence="2">The sequence shown here is derived from an EMBL/GenBank/DDBJ whole genome shotgun (WGS) entry which is preliminary data.</text>
</comment>
<dbReference type="InterPro" id="IPR000210">
    <property type="entry name" value="BTB/POZ_dom"/>
</dbReference>
<dbReference type="STRING" id="357750.A0A2S6BVH7"/>
<evidence type="ECO:0000313" key="3">
    <source>
        <dbReference type="Proteomes" id="UP000237631"/>
    </source>
</evidence>
<evidence type="ECO:0000313" key="2">
    <source>
        <dbReference type="EMBL" id="PPJ51474.1"/>
    </source>
</evidence>
<feature type="domain" description="BTB" evidence="1">
    <location>
        <begin position="13"/>
        <end position="93"/>
    </location>
</feature>
<dbReference type="OrthoDB" id="3650523at2759"/>
<proteinExistence type="predicted"/>
<dbReference type="SUPFAM" id="SSF54695">
    <property type="entry name" value="POZ domain"/>
    <property type="match status" value="1"/>
</dbReference>
<organism evidence="2 3">
    <name type="scientific">Cercospora berteroae</name>
    <dbReference type="NCBI Taxonomy" id="357750"/>
    <lineage>
        <taxon>Eukaryota</taxon>
        <taxon>Fungi</taxon>
        <taxon>Dikarya</taxon>
        <taxon>Ascomycota</taxon>
        <taxon>Pezizomycotina</taxon>
        <taxon>Dothideomycetes</taxon>
        <taxon>Dothideomycetidae</taxon>
        <taxon>Mycosphaerellales</taxon>
        <taxon>Mycosphaerellaceae</taxon>
        <taxon>Cercospora</taxon>
    </lineage>
</organism>
<reference evidence="3" key="1">
    <citation type="journal article" date="2017" name="bioRxiv">
        <title>Conservation of a gene cluster reveals novel cercosporin biosynthetic mechanisms and extends production to the genus Colletotrichum.</title>
        <authorList>
            <person name="de Jonge R."/>
            <person name="Ebert M.K."/>
            <person name="Huitt-Roehl C.R."/>
            <person name="Pal P."/>
            <person name="Suttle J.C."/>
            <person name="Spanner R.E."/>
            <person name="Neubauer J.D."/>
            <person name="Jurick W.M.II."/>
            <person name="Stott K.A."/>
            <person name="Secor G.A."/>
            <person name="Thomma B.P.H.J."/>
            <person name="Van de Peer Y."/>
            <person name="Townsend C.A."/>
            <person name="Bolton M.D."/>
        </authorList>
    </citation>
    <scope>NUCLEOTIDE SEQUENCE [LARGE SCALE GENOMIC DNA]</scope>
    <source>
        <strain evidence="3">CBS538.71</strain>
    </source>
</reference>
<accession>A0A2S6BVH7</accession>
<dbReference type="AlphaFoldDB" id="A0A2S6BVH7"/>
<gene>
    <name evidence="2" type="ORF">CBER1_09234</name>
</gene>
<evidence type="ECO:0000259" key="1">
    <source>
        <dbReference type="PROSITE" id="PS50097"/>
    </source>
</evidence>
<dbReference type="PROSITE" id="PS50097">
    <property type="entry name" value="BTB"/>
    <property type="match status" value="1"/>
</dbReference>
<sequence length="282" mass="30875">MANEAIETVAPDGDVVLVVAPPRKHHLRKIRVSASTLSAVSPVFKALFGPHFSEGQQPRDATDPVEIQLPDDNYGAIDHLCRMAHLVYINLSIGVSEAFLLELAVAVDKYCCAASLELQCSALLFKWIIDDMGQVTSEDVLWRALAEERSAARRRFCNVLADLGASNYWHNGGCATQARDFTHMLALSFGLPFWPPNFDTPDNSIQVLLDKTRGLQGWKHSDYSSCGRIQYDQGVSSQRFREAADRVAAACAGLCLACAKASSINMGSKCLAHRAKQAIPVR</sequence>
<protein>
    <recommendedName>
        <fullName evidence="1">BTB domain-containing protein</fullName>
    </recommendedName>
</protein>
<dbReference type="EMBL" id="PNEN01001752">
    <property type="protein sequence ID" value="PPJ51474.1"/>
    <property type="molecule type" value="Genomic_DNA"/>
</dbReference>
<dbReference type="Proteomes" id="UP000237631">
    <property type="component" value="Unassembled WGS sequence"/>
</dbReference>